<sequence length="34" mass="3619">MFKKLASVLVLLATTTSGFAFEILGDSASVDMRV</sequence>
<dbReference type="EMBL" id="UINC01062216">
    <property type="protein sequence ID" value="SVB88618.1"/>
    <property type="molecule type" value="Genomic_DNA"/>
</dbReference>
<feature type="non-terminal residue" evidence="1">
    <location>
        <position position="34"/>
    </location>
</feature>
<proteinExistence type="predicted"/>
<name>A0A382HMU6_9ZZZZ</name>
<protein>
    <submittedName>
        <fullName evidence="1">Uncharacterized protein</fullName>
    </submittedName>
</protein>
<gene>
    <name evidence="1" type="ORF">METZ01_LOCUS241472</name>
</gene>
<organism evidence="1">
    <name type="scientific">marine metagenome</name>
    <dbReference type="NCBI Taxonomy" id="408172"/>
    <lineage>
        <taxon>unclassified sequences</taxon>
        <taxon>metagenomes</taxon>
        <taxon>ecological metagenomes</taxon>
    </lineage>
</organism>
<reference evidence="1" key="1">
    <citation type="submission" date="2018-05" db="EMBL/GenBank/DDBJ databases">
        <authorList>
            <person name="Lanie J.A."/>
            <person name="Ng W.-L."/>
            <person name="Kazmierczak K.M."/>
            <person name="Andrzejewski T.M."/>
            <person name="Davidsen T.M."/>
            <person name="Wayne K.J."/>
            <person name="Tettelin H."/>
            <person name="Glass J.I."/>
            <person name="Rusch D."/>
            <person name="Podicherti R."/>
            <person name="Tsui H.-C.T."/>
            <person name="Winkler M.E."/>
        </authorList>
    </citation>
    <scope>NUCLEOTIDE SEQUENCE</scope>
</reference>
<evidence type="ECO:0000313" key="1">
    <source>
        <dbReference type="EMBL" id="SVB88618.1"/>
    </source>
</evidence>
<accession>A0A382HMU6</accession>
<dbReference type="AlphaFoldDB" id="A0A382HMU6"/>